<sequence length="498" mass="53689">MPRYSITTFGCQMNVHDSERMHDVLRCAGYTEAGSADEADVLVLNTCSVREKAEQKLRSEVGRLARWKRERADRVLVVAGCVAQQEGERLLKQMRAIDVVVGPDNIPELPGLLGDLAIGGLPIARTVFDLDAPRFLVASPPSPASSSSPRAAPTAFVTIMKGCDERCSFCIVPYTRGPERYRPSDEIVAEIAALVAAGTREVTLLGQTVNSYSDPLGALPRAPGASADDPDESEFAALLRRVAADVPGLARLRYTSPHPRHLTPSLVLAHAELPALPRHVHMPVQSGSDRVLRRMIRRYTRAEYVARTRALVEAVPGLTLSTDIIVGFPGETEDDFAATLSLVREVGFKGLFGFKYSRRPHTPALKLPDDVPEGVKGERLARLFEESEALLAAHLSALVGTTQEVLVEGRDKERGHGGAGGALWSGRTGRHEIAHIDGAGELDLLGEVVEVSIARANKHSLQAELTEAARAAARPRQRGGLEARPARRSLPVVAAEGG</sequence>
<feature type="binding site" evidence="9">
    <location>
        <position position="81"/>
    </location>
    <ligand>
        <name>[4Fe-4S] cluster</name>
        <dbReference type="ChEBI" id="CHEBI:49883"/>
        <label>1</label>
    </ligand>
</feature>
<dbReference type="RefSeq" id="WP_272094205.1">
    <property type="nucleotide sequence ID" value="NZ_JAQNDK010000001.1"/>
</dbReference>
<dbReference type="CDD" id="cd01335">
    <property type="entry name" value="Radical_SAM"/>
    <property type="match status" value="1"/>
</dbReference>
<dbReference type="EMBL" id="JAQNDK010000001">
    <property type="protein sequence ID" value="MDC0677446.1"/>
    <property type="molecule type" value="Genomic_DNA"/>
</dbReference>
<dbReference type="InterPro" id="IPR013848">
    <property type="entry name" value="Methylthiotransferase_N"/>
</dbReference>
<dbReference type="Pfam" id="PF04055">
    <property type="entry name" value="Radical_SAM"/>
    <property type="match status" value="1"/>
</dbReference>
<keyword evidence="5 9" id="KW-0479">Metal-binding</keyword>
<dbReference type="InterPro" id="IPR007197">
    <property type="entry name" value="rSAM"/>
</dbReference>
<evidence type="ECO:0000313" key="14">
    <source>
        <dbReference type="EMBL" id="MDC0677446.1"/>
    </source>
</evidence>
<dbReference type="InterPro" id="IPR020612">
    <property type="entry name" value="Methylthiotransferase_CS"/>
</dbReference>
<dbReference type="SFLD" id="SFLDS00029">
    <property type="entry name" value="Radical_SAM"/>
    <property type="match status" value="1"/>
</dbReference>
<evidence type="ECO:0000256" key="8">
    <source>
        <dbReference type="ARBA" id="ARBA00033765"/>
    </source>
</evidence>
<dbReference type="InterPro" id="IPR005839">
    <property type="entry name" value="Methylthiotransferase"/>
</dbReference>
<keyword evidence="6 9" id="KW-0408">Iron</keyword>
<dbReference type="PROSITE" id="PS01278">
    <property type="entry name" value="MTTASE_RADICAL"/>
    <property type="match status" value="1"/>
</dbReference>
<accession>A0ABT5BTG2</accession>
<dbReference type="InterPro" id="IPR002792">
    <property type="entry name" value="TRAM_dom"/>
</dbReference>
<evidence type="ECO:0000256" key="5">
    <source>
        <dbReference type="ARBA" id="ARBA00022723"/>
    </source>
</evidence>
<evidence type="ECO:0000256" key="4">
    <source>
        <dbReference type="ARBA" id="ARBA00022691"/>
    </source>
</evidence>
<feature type="domain" description="MTTase N-terminal" evidence="12">
    <location>
        <begin position="2"/>
        <end position="118"/>
    </location>
</feature>
<dbReference type="PROSITE" id="PS51918">
    <property type="entry name" value="RADICAL_SAM"/>
    <property type="match status" value="1"/>
</dbReference>
<evidence type="ECO:0000259" key="12">
    <source>
        <dbReference type="PROSITE" id="PS51449"/>
    </source>
</evidence>
<dbReference type="NCBIfam" id="TIGR01574">
    <property type="entry name" value="miaB-methiolase"/>
    <property type="match status" value="1"/>
</dbReference>
<evidence type="ECO:0000256" key="7">
    <source>
        <dbReference type="ARBA" id="ARBA00023014"/>
    </source>
</evidence>
<dbReference type="PANTHER" id="PTHR43020:SF2">
    <property type="entry name" value="MITOCHONDRIAL TRNA METHYLTHIOTRANSFERASE CDK5RAP1"/>
    <property type="match status" value="1"/>
</dbReference>
<evidence type="ECO:0000256" key="1">
    <source>
        <dbReference type="ARBA" id="ARBA00003234"/>
    </source>
</evidence>
<comment type="function">
    <text evidence="1 9">Catalyzes the methylthiolation of N6-(dimethylallyl)adenosine (i(6)A), leading to the formation of 2-methylthio-N6-(dimethylallyl)adenosine (ms(2)i(6)A) at position 37 in tRNAs that read codons beginning with uridine.</text>
</comment>
<evidence type="ECO:0000256" key="9">
    <source>
        <dbReference type="HAMAP-Rule" id="MF_01864"/>
    </source>
</evidence>
<reference evidence="14 15" key="1">
    <citation type="submission" date="2023-01" db="EMBL/GenBank/DDBJ databases">
        <title>Minimal conservation of predation-associated metabolite biosynthetic gene clusters underscores biosynthetic potential of Myxococcota including descriptions for ten novel species: Archangium lansinium sp. nov., Myxococcus landrumus sp. nov., Nannocystis bai.</title>
        <authorList>
            <person name="Ahearne A."/>
            <person name="Stevens C."/>
            <person name="Dowd S."/>
        </authorList>
    </citation>
    <scope>NUCLEOTIDE SEQUENCE [LARGE SCALE GENOMIC DNA]</scope>
    <source>
        <strain evidence="14 15">WIWO2</strain>
    </source>
</reference>
<dbReference type="SFLD" id="SFLDG01082">
    <property type="entry name" value="B12-binding_domain_containing"/>
    <property type="match status" value="1"/>
</dbReference>
<keyword evidence="15" id="KW-1185">Reference proteome</keyword>
<dbReference type="EC" id="2.8.4.3" evidence="8 9"/>
<evidence type="ECO:0000256" key="2">
    <source>
        <dbReference type="ARBA" id="ARBA00022485"/>
    </source>
</evidence>
<dbReference type="PROSITE" id="PS51449">
    <property type="entry name" value="MTTASE_N"/>
    <property type="match status" value="1"/>
</dbReference>
<feature type="binding site" evidence="9">
    <location>
        <position position="167"/>
    </location>
    <ligand>
        <name>[4Fe-4S] cluster</name>
        <dbReference type="ChEBI" id="CHEBI:49883"/>
        <label>2</label>
        <note>4Fe-4S-S-AdoMet</note>
    </ligand>
</feature>
<dbReference type="NCBIfam" id="TIGR00089">
    <property type="entry name" value="MiaB/RimO family radical SAM methylthiotransferase"/>
    <property type="match status" value="1"/>
</dbReference>
<feature type="domain" description="Radical SAM core" evidence="13">
    <location>
        <begin position="149"/>
        <end position="393"/>
    </location>
</feature>
<evidence type="ECO:0000256" key="6">
    <source>
        <dbReference type="ARBA" id="ARBA00023004"/>
    </source>
</evidence>
<comment type="cofactor">
    <cofactor evidence="9">
        <name>[4Fe-4S] cluster</name>
        <dbReference type="ChEBI" id="CHEBI:49883"/>
    </cofactor>
    <text evidence="9">Binds 2 [4Fe-4S] clusters. One cluster is coordinated with 3 cysteines and an exchangeable S-adenosyl-L-methionine.</text>
</comment>
<dbReference type="InterPro" id="IPR006638">
    <property type="entry name" value="Elp3/MiaA/NifB-like_rSAM"/>
</dbReference>
<comment type="catalytic activity">
    <reaction evidence="9">
        <text>N(6)-dimethylallyladenosine(37) in tRNA + (sulfur carrier)-SH + AH2 + 2 S-adenosyl-L-methionine = 2-methylsulfanyl-N(6)-dimethylallyladenosine(37) in tRNA + (sulfur carrier)-H + 5'-deoxyadenosine + L-methionine + A + S-adenosyl-L-homocysteine + 2 H(+)</text>
        <dbReference type="Rhea" id="RHEA:37067"/>
        <dbReference type="Rhea" id="RHEA-COMP:10375"/>
        <dbReference type="Rhea" id="RHEA-COMP:10376"/>
        <dbReference type="Rhea" id="RHEA-COMP:14737"/>
        <dbReference type="Rhea" id="RHEA-COMP:14739"/>
        <dbReference type="ChEBI" id="CHEBI:13193"/>
        <dbReference type="ChEBI" id="CHEBI:15378"/>
        <dbReference type="ChEBI" id="CHEBI:17319"/>
        <dbReference type="ChEBI" id="CHEBI:17499"/>
        <dbReference type="ChEBI" id="CHEBI:29917"/>
        <dbReference type="ChEBI" id="CHEBI:57844"/>
        <dbReference type="ChEBI" id="CHEBI:57856"/>
        <dbReference type="ChEBI" id="CHEBI:59789"/>
        <dbReference type="ChEBI" id="CHEBI:64428"/>
        <dbReference type="ChEBI" id="CHEBI:74415"/>
        <dbReference type="ChEBI" id="CHEBI:74417"/>
        <dbReference type="EC" id="2.8.4.3"/>
    </reaction>
</comment>
<evidence type="ECO:0000259" key="11">
    <source>
        <dbReference type="PROSITE" id="PS50926"/>
    </source>
</evidence>
<dbReference type="InterPro" id="IPR038135">
    <property type="entry name" value="Methylthiotransferase_N_sf"/>
</dbReference>
<comment type="subunit">
    <text evidence="9">Monomer.</text>
</comment>
<name>A0ABT5BTG2_9BACT</name>
<feature type="domain" description="TRAM" evidence="11">
    <location>
        <begin position="396"/>
        <end position="467"/>
    </location>
</feature>
<dbReference type="SUPFAM" id="SSF102114">
    <property type="entry name" value="Radical SAM enzymes"/>
    <property type="match status" value="1"/>
</dbReference>
<comment type="caution">
    <text evidence="14">The sequence shown here is derived from an EMBL/GenBank/DDBJ whole genome shotgun (WGS) entry which is preliminary data.</text>
</comment>
<proteinExistence type="inferred from homology"/>
<dbReference type="HAMAP" id="MF_01864">
    <property type="entry name" value="tRNA_metthiotr_MiaB"/>
    <property type="match status" value="1"/>
</dbReference>
<dbReference type="Gene3D" id="3.40.50.12160">
    <property type="entry name" value="Methylthiotransferase, N-terminal domain"/>
    <property type="match status" value="1"/>
</dbReference>
<dbReference type="SMART" id="SM00729">
    <property type="entry name" value="Elp3"/>
    <property type="match status" value="1"/>
</dbReference>
<dbReference type="PROSITE" id="PS50926">
    <property type="entry name" value="TRAM"/>
    <property type="match status" value="1"/>
</dbReference>
<feature type="region of interest" description="Disordered" evidence="10">
    <location>
        <begin position="467"/>
        <end position="498"/>
    </location>
</feature>
<dbReference type="SFLD" id="SFLDG01061">
    <property type="entry name" value="methylthiotransferase"/>
    <property type="match status" value="1"/>
</dbReference>
<feature type="binding site" evidence="9">
    <location>
        <position position="47"/>
    </location>
    <ligand>
        <name>[4Fe-4S] cluster</name>
        <dbReference type="ChEBI" id="CHEBI:49883"/>
        <label>1</label>
    </ligand>
</feature>
<feature type="binding site" evidence="9">
    <location>
        <position position="163"/>
    </location>
    <ligand>
        <name>[4Fe-4S] cluster</name>
        <dbReference type="ChEBI" id="CHEBI:49883"/>
        <label>2</label>
        <note>4Fe-4S-S-AdoMet</note>
    </ligand>
</feature>
<gene>
    <name evidence="9 14" type="primary">miaB</name>
    <name evidence="14" type="ORF">POL72_06800</name>
</gene>
<keyword evidence="4 9" id="KW-0949">S-adenosyl-L-methionine</keyword>
<protein>
    <recommendedName>
        <fullName evidence="8 9">tRNA-2-methylthio-N(6)-dimethylallyladenosine synthase</fullName>
        <ecNumber evidence="8 9">2.8.4.3</ecNumber>
    </recommendedName>
    <alternativeName>
        <fullName evidence="9">(Dimethylallyl)adenosine tRNA methylthiotransferase MiaB</fullName>
    </alternativeName>
    <alternativeName>
        <fullName evidence="9">tRNA-i(6)A37 methylthiotransferase</fullName>
    </alternativeName>
</protein>
<dbReference type="InterPro" id="IPR023404">
    <property type="entry name" value="rSAM_horseshoe"/>
</dbReference>
<keyword evidence="2 9" id="KW-0004">4Fe-4S</keyword>
<dbReference type="InterPro" id="IPR058240">
    <property type="entry name" value="rSAM_sf"/>
</dbReference>
<feature type="binding site" evidence="9">
    <location>
        <position position="170"/>
    </location>
    <ligand>
        <name>[4Fe-4S] cluster</name>
        <dbReference type="ChEBI" id="CHEBI:49883"/>
        <label>2</label>
        <note>4Fe-4S-S-AdoMet</note>
    </ligand>
</feature>
<comment type="subcellular location">
    <subcellularLocation>
        <location evidence="9">Cytoplasm</location>
    </subcellularLocation>
</comment>
<dbReference type="Pfam" id="PF01938">
    <property type="entry name" value="TRAM"/>
    <property type="match status" value="1"/>
</dbReference>
<dbReference type="SFLD" id="SFLDF00273">
    <property type="entry name" value="(dimethylallyl)adenosine_tRNA"/>
    <property type="match status" value="1"/>
</dbReference>
<dbReference type="Proteomes" id="UP001217485">
    <property type="component" value="Unassembled WGS sequence"/>
</dbReference>
<organism evidence="14 15">
    <name type="scientific">Sorangium atrum</name>
    <dbReference type="NCBI Taxonomy" id="2995308"/>
    <lineage>
        <taxon>Bacteria</taxon>
        <taxon>Pseudomonadati</taxon>
        <taxon>Myxococcota</taxon>
        <taxon>Polyangia</taxon>
        <taxon>Polyangiales</taxon>
        <taxon>Polyangiaceae</taxon>
        <taxon>Sorangium</taxon>
    </lineage>
</organism>
<feature type="binding site" evidence="9">
    <location>
        <position position="11"/>
    </location>
    <ligand>
        <name>[4Fe-4S] cluster</name>
        <dbReference type="ChEBI" id="CHEBI:49883"/>
        <label>1</label>
    </ligand>
</feature>
<comment type="similarity">
    <text evidence="9">Belongs to the methylthiotransferase family. MiaB subfamily.</text>
</comment>
<evidence type="ECO:0000256" key="10">
    <source>
        <dbReference type="SAM" id="MobiDB-lite"/>
    </source>
</evidence>
<dbReference type="GO" id="GO:0035597">
    <property type="term" value="F:tRNA-2-methylthio-N(6)-dimethylallyladenosine(37) synthase activity"/>
    <property type="evidence" value="ECO:0007669"/>
    <property type="project" value="UniProtKB-EC"/>
</dbReference>
<dbReference type="Gene3D" id="3.80.30.20">
    <property type="entry name" value="tm_1862 like domain"/>
    <property type="match status" value="1"/>
</dbReference>
<keyword evidence="9" id="KW-0819">tRNA processing</keyword>
<evidence type="ECO:0000313" key="15">
    <source>
        <dbReference type="Proteomes" id="UP001217485"/>
    </source>
</evidence>
<keyword evidence="9" id="KW-0963">Cytoplasm</keyword>
<dbReference type="PANTHER" id="PTHR43020">
    <property type="entry name" value="CDK5 REGULATORY SUBUNIT-ASSOCIATED PROTEIN 1"/>
    <property type="match status" value="1"/>
</dbReference>
<evidence type="ECO:0000256" key="3">
    <source>
        <dbReference type="ARBA" id="ARBA00022679"/>
    </source>
</evidence>
<dbReference type="Pfam" id="PF00919">
    <property type="entry name" value="UPF0004"/>
    <property type="match status" value="1"/>
</dbReference>
<keyword evidence="7 9" id="KW-0411">Iron-sulfur</keyword>
<evidence type="ECO:0000259" key="13">
    <source>
        <dbReference type="PROSITE" id="PS51918"/>
    </source>
</evidence>
<dbReference type="InterPro" id="IPR006463">
    <property type="entry name" value="MiaB_methiolase"/>
</dbReference>
<keyword evidence="3 9" id="KW-0808">Transferase</keyword>